<dbReference type="EMBL" id="BMNG01000016">
    <property type="protein sequence ID" value="GGO54669.1"/>
    <property type="molecule type" value="Genomic_DNA"/>
</dbReference>
<dbReference type="InterPro" id="IPR036390">
    <property type="entry name" value="WH_DNA-bd_sf"/>
</dbReference>
<reference evidence="3" key="1">
    <citation type="journal article" date="2019" name="Int. J. Syst. Evol. Microbiol.">
        <title>The Global Catalogue of Microorganisms (GCM) 10K type strain sequencing project: providing services to taxonomists for standard genome sequencing and annotation.</title>
        <authorList>
            <consortium name="The Broad Institute Genomics Platform"/>
            <consortium name="The Broad Institute Genome Sequencing Center for Infectious Disease"/>
            <person name="Wu L."/>
            <person name="Ma J."/>
        </authorList>
    </citation>
    <scope>NUCLEOTIDE SEQUENCE [LARGE SCALE GENOMIC DNA]</scope>
    <source>
        <strain evidence="3">CGMCC 4.7349</strain>
    </source>
</reference>
<dbReference type="Gene3D" id="1.10.10.10">
    <property type="entry name" value="Winged helix-like DNA-binding domain superfamily/Winged helix DNA-binding domain"/>
    <property type="match status" value="1"/>
</dbReference>
<gene>
    <name evidence="2" type="ORF">GCM10012286_64980</name>
</gene>
<dbReference type="Pfam" id="PF01726">
    <property type="entry name" value="LexA_DNA_bind"/>
    <property type="match status" value="1"/>
</dbReference>
<sequence>MSLTERQVQILRCVRDAIAETGECPTLEEIGARVGLKSKSAVHYQLKRLEALGAIARVGVDARAYRLA</sequence>
<protein>
    <recommendedName>
        <fullName evidence="1">LexA repressor DNA-binding domain-containing protein</fullName>
    </recommendedName>
</protein>
<evidence type="ECO:0000313" key="3">
    <source>
        <dbReference type="Proteomes" id="UP000656881"/>
    </source>
</evidence>
<accession>A0ABQ2MN08</accession>
<keyword evidence="3" id="KW-1185">Reference proteome</keyword>
<feature type="domain" description="LexA repressor DNA-binding" evidence="1">
    <location>
        <begin position="2"/>
        <end position="64"/>
    </location>
</feature>
<dbReference type="InterPro" id="IPR006199">
    <property type="entry name" value="LexA_DNA-bd_dom"/>
</dbReference>
<dbReference type="SUPFAM" id="SSF46785">
    <property type="entry name" value="Winged helix' DNA-binding domain"/>
    <property type="match status" value="1"/>
</dbReference>
<name>A0ABQ2MN08_9ACTN</name>
<proteinExistence type="predicted"/>
<dbReference type="InterPro" id="IPR036388">
    <property type="entry name" value="WH-like_DNA-bd_sf"/>
</dbReference>
<comment type="caution">
    <text evidence="2">The sequence shown here is derived from an EMBL/GenBank/DDBJ whole genome shotgun (WGS) entry which is preliminary data.</text>
</comment>
<dbReference type="Proteomes" id="UP000656881">
    <property type="component" value="Unassembled WGS sequence"/>
</dbReference>
<evidence type="ECO:0000259" key="1">
    <source>
        <dbReference type="Pfam" id="PF01726"/>
    </source>
</evidence>
<evidence type="ECO:0000313" key="2">
    <source>
        <dbReference type="EMBL" id="GGO54669.1"/>
    </source>
</evidence>
<dbReference type="RefSeq" id="WP_229697360.1">
    <property type="nucleotide sequence ID" value="NZ_BMNG01000016.1"/>
</dbReference>
<organism evidence="2 3">
    <name type="scientific">Streptomyces lasiicapitis</name>
    <dbReference type="NCBI Taxonomy" id="1923961"/>
    <lineage>
        <taxon>Bacteria</taxon>
        <taxon>Bacillati</taxon>
        <taxon>Actinomycetota</taxon>
        <taxon>Actinomycetes</taxon>
        <taxon>Kitasatosporales</taxon>
        <taxon>Streptomycetaceae</taxon>
        <taxon>Streptomyces</taxon>
    </lineage>
</organism>